<name>A0ABW7UXI1_9ACTN</name>
<dbReference type="GO" id="GO:0016301">
    <property type="term" value="F:kinase activity"/>
    <property type="evidence" value="ECO:0007669"/>
    <property type="project" value="UniProtKB-KW"/>
</dbReference>
<dbReference type="InterPro" id="IPR011009">
    <property type="entry name" value="Kinase-like_dom_sf"/>
</dbReference>
<keyword evidence="7" id="KW-1185">Reference proteome</keyword>
<feature type="domain" description="Protein kinase" evidence="5">
    <location>
        <begin position="4"/>
        <end position="330"/>
    </location>
</feature>
<dbReference type="RefSeq" id="WP_240483565.1">
    <property type="nucleotide sequence ID" value="NZ_JBIRWE010000017.1"/>
</dbReference>
<gene>
    <name evidence="6" type="ORF">ACH429_24820</name>
</gene>
<dbReference type="InterPro" id="IPR000719">
    <property type="entry name" value="Prot_kinase_dom"/>
</dbReference>
<evidence type="ECO:0000256" key="3">
    <source>
        <dbReference type="ARBA" id="ARBA00022777"/>
    </source>
</evidence>
<dbReference type="Pfam" id="PF00069">
    <property type="entry name" value="Pkinase"/>
    <property type="match status" value="1"/>
</dbReference>
<dbReference type="EMBL" id="JBIRWE010000017">
    <property type="protein sequence ID" value="MFI1967301.1"/>
    <property type="molecule type" value="Genomic_DNA"/>
</dbReference>
<dbReference type="PROSITE" id="PS50011">
    <property type="entry name" value="PROTEIN_KINASE_DOM"/>
    <property type="match status" value="1"/>
</dbReference>
<evidence type="ECO:0000256" key="4">
    <source>
        <dbReference type="ARBA" id="ARBA00022840"/>
    </source>
</evidence>
<evidence type="ECO:0000256" key="1">
    <source>
        <dbReference type="ARBA" id="ARBA00022679"/>
    </source>
</evidence>
<keyword evidence="3 6" id="KW-0418">Kinase</keyword>
<evidence type="ECO:0000256" key="2">
    <source>
        <dbReference type="ARBA" id="ARBA00022741"/>
    </source>
</evidence>
<reference evidence="6 7" key="1">
    <citation type="submission" date="2024-10" db="EMBL/GenBank/DDBJ databases">
        <title>The Natural Products Discovery Center: Release of the First 8490 Sequenced Strains for Exploring Actinobacteria Biosynthetic Diversity.</title>
        <authorList>
            <person name="Kalkreuter E."/>
            <person name="Kautsar S.A."/>
            <person name="Yang D."/>
            <person name="Bader C.D."/>
            <person name="Teijaro C.N."/>
            <person name="Fluegel L."/>
            <person name="Davis C.M."/>
            <person name="Simpson J.R."/>
            <person name="Lauterbach L."/>
            <person name="Steele A.D."/>
            <person name="Gui C."/>
            <person name="Meng S."/>
            <person name="Li G."/>
            <person name="Viehrig K."/>
            <person name="Ye F."/>
            <person name="Su P."/>
            <person name="Kiefer A.F."/>
            <person name="Nichols A."/>
            <person name="Cepeda A.J."/>
            <person name="Yan W."/>
            <person name="Fan B."/>
            <person name="Jiang Y."/>
            <person name="Adhikari A."/>
            <person name="Zheng C.-J."/>
            <person name="Schuster L."/>
            <person name="Cowan T.M."/>
            <person name="Smanski M.J."/>
            <person name="Chevrette M.G."/>
            <person name="De Carvalho L.P.S."/>
            <person name="Shen B."/>
        </authorList>
    </citation>
    <scope>NUCLEOTIDE SEQUENCE [LARGE SCALE GENOMIC DNA]</scope>
    <source>
        <strain evidence="6 7">NPDC020327</strain>
    </source>
</reference>
<evidence type="ECO:0000313" key="7">
    <source>
        <dbReference type="Proteomes" id="UP001611548"/>
    </source>
</evidence>
<dbReference type="Proteomes" id="UP001611548">
    <property type="component" value="Unassembled WGS sequence"/>
</dbReference>
<keyword evidence="2" id="KW-0547">Nucleotide-binding</keyword>
<dbReference type="InterPro" id="IPR050660">
    <property type="entry name" value="NEK_Ser/Thr_kinase"/>
</dbReference>
<organism evidence="6 7">
    <name type="scientific">Streptomyces pathocidini</name>
    <dbReference type="NCBI Taxonomy" id="1650571"/>
    <lineage>
        <taxon>Bacteria</taxon>
        <taxon>Bacillati</taxon>
        <taxon>Actinomycetota</taxon>
        <taxon>Actinomycetes</taxon>
        <taxon>Kitasatosporales</taxon>
        <taxon>Streptomycetaceae</taxon>
        <taxon>Streptomyces</taxon>
    </lineage>
</organism>
<dbReference type="PANTHER" id="PTHR43671:SF81">
    <property type="entry name" value="PROTEIN KINASE, PUTATIVE-RELATED"/>
    <property type="match status" value="1"/>
</dbReference>
<proteinExistence type="predicted"/>
<evidence type="ECO:0000259" key="5">
    <source>
        <dbReference type="PROSITE" id="PS50011"/>
    </source>
</evidence>
<dbReference type="Gene3D" id="1.10.510.10">
    <property type="entry name" value="Transferase(Phosphotransferase) domain 1"/>
    <property type="match status" value="1"/>
</dbReference>
<evidence type="ECO:0000313" key="6">
    <source>
        <dbReference type="EMBL" id="MFI1967301.1"/>
    </source>
</evidence>
<sequence length="330" mass="35363">MRGVAAGAILGGSSAGDEGGAVMNDGKQWPGPVRALAAHLASKGERVATARQVSDRRGSRAWHVTSTCGQFALKANAEGLCSARDKRSELNREVRVIAELGRLDAIPVDYLVASGTWDGGRWLAVKWAPGEPMWHAFAVSRDKDVSDSRRFVITCTRSMASAMASMHRVQWVHADIQPTNTLVTEDGSATLIDYALACGPVVQGSPDLEADRSPYLGALTHTTAPEIASALLNTAETVHVPATAAADVWALGATLFWCWTGHRPVPYGEPDGPRAGKLRDIAEGNLLDVAEVRPWAFPRFEEAITACLHPAPDKRPTATELLDFVGEPER</sequence>
<protein>
    <submittedName>
        <fullName evidence="6">Protein kinase</fullName>
    </submittedName>
</protein>
<dbReference type="SUPFAM" id="SSF56112">
    <property type="entry name" value="Protein kinase-like (PK-like)"/>
    <property type="match status" value="1"/>
</dbReference>
<keyword evidence="4" id="KW-0067">ATP-binding</keyword>
<keyword evidence="1" id="KW-0808">Transferase</keyword>
<dbReference type="PANTHER" id="PTHR43671">
    <property type="entry name" value="SERINE/THREONINE-PROTEIN KINASE NEK"/>
    <property type="match status" value="1"/>
</dbReference>
<comment type="caution">
    <text evidence="6">The sequence shown here is derived from an EMBL/GenBank/DDBJ whole genome shotgun (WGS) entry which is preliminary data.</text>
</comment>
<dbReference type="SMART" id="SM00220">
    <property type="entry name" value="S_TKc"/>
    <property type="match status" value="1"/>
</dbReference>
<accession>A0ABW7UXI1</accession>